<gene>
    <name evidence="1" type="ORF">PRUB_b0326</name>
</gene>
<dbReference type="GeneID" id="61360119"/>
<dbReference type="PANTHER" id="PTHR38567">
    <property type="entry name" value="DUF4291 DOMAIN-CONTAINING PROTEIN"/>
    <property type="match status" value="1"/>
</dbReference>
<dbReference type="InterPro" id="IPR025633">
    <property type="entry name" value="DUF4291"/>
</dbReference>
<reference evidence="1 2" key="1">
    <citation type="journal article" date="2012" name="J. Bacteriol.">
        <title>Genome sequence of the cycloprodigiosin-producing bacterial strain Pseudoalteromonas rubra ATCC 29570(T).</title>
        <authorList>
            <person name="Xie B.B."/>
            <person name="Shu Y.L."/>
            <person name="Qin Q.L."/>
            <person name="Rong J.C."/>
            <person name="Zhang X.Y."/>
            <person name="Chen X.L."/>
            <person name="Zhou B.C."/>
            <person name="Zhang Y.Z."/>
        </authorList>
    </citation>
    <scope>NUCLEOTIDE SEQUENCE [LARGE SCALE GENOMIC DNA]</scope>
    <source>
        <strain evidence="1 2">DSM 6842</strain>
    </source>
</reference>
<dbReference type="AlphaFoldDB" id="A0A8T0BYT1"/>
<dbReference type="Pfam" id="PF14124">
    <property type="entry name" value="DUF4291"/>
    <property type="match status" value="1"/>
</dbReference>
<dbReference type="RefSeq" id="WP_010384268.1">
    <property type="nucleotide sequence ID" value="NZ_AHCD03000044.1"/>
</dbReference>
<dbReference type="EMBL" id="AHCD03000044">
    <property type="protein sequence ID" value="KAF7781183.1"/>
    <property type="molecule type" value="Genomic_DNA"/>
</dbReference>
<evidence type="ECO:0000313" key="1">
    <source>
        <dbReference type="EMBL" id="KAF7781183.1"/>
    </source>
</evidence>
<proteinExistence type="predicted"/>
<dbReference type="PANTHER" id="PTHR38567:SF1">
    <property type="entry name" value="DUF4291 DOMAIN-CONTAINING PROTEIN"/>
    <property type="match status" value="1"/>
</dbReference>
<evidence type="ECO:0008006" key="3">
    <source>
        <dbReference type="Google" id="ProtNLM"/>
    </source>
</evidence>
<organism evidence="1 2">
    <name type="scientific">Pseudoalteromonas rubra</name>
    <dbReference type="NCBI Taxonomy" id="43658"/>
    <lineage>
        <taxon>Bacteria</taxon>
        <taxon>Pseudomonadati</taxon>
        <taxon>Pseudomonadota</taxon>
        <taxon>Gammaproteobacteria</taxon>
        <taxon>Alteromonadales</taxon>
        <taxon>Pseudoalteromonadaceae</taxon>
        <taxon>Pseudoalteromonas</taxon>
    </lineage>
</organism>
<accession>A0A8T0BYT1</accession>
<protein>
    <recommendedName>
        <fullName evidence="3">DUF4291 domain-containing protein</fullName>
    </recommendedName>
</protein>
<evidence type="ECO:0000313" key="2">
    <source>
        <dbReference type="Proteomes" id="UP000016480"/>
    </source>
</evidence>
<name>A0A8T0BYT1_9GAMM</name>
<sequence length="215" mass="24757">MVKNNIRCDSYQAQLARWPKEGKVILAQHDEESVTVYQAYNQSIGQYAAKHQTFGGDFSFTRMTWIKPNFLWMMYRSGWGTKVNQEVTLAVKIRRTAFDSILAHSVPSSFEQSQYQTRDEWKSAMAGSDVRLQWDPDHGPYGDKQARRAIQLGIKGETVQRYARDWILDISDISEFVNEQRENMKSGSLESLYTPTESVYVPEDESLIKKLGLAL</sequence>
<dbReference type="Proteomes" id="UP000016480">
    <property type="component" value="Unassembled WGS sequence"/>
</dbReference>
<comment type="caution">
    <text evidence="1">The sequence shown here is derived from an EMBL/GenBank/DDBJ whole genome shotgun (WGS) entry which is preliminary data.</text>
</comment>